<dbReference type="InterPro" id="IPR011625">
    <property type="entry name" value="A2M_N_BRD"/>
</dbReference>
<dbReference type="Gene3D" id="1.50.10.20">
    <property type="match status" value="1"/>
</dbReference>
<feature type="chain" id="PRO_5046063178" evidence="2">
    <location>
        <begin position="26"/>
        <end position="1529"/>
    </location>
</feature>
<dbReference type="InterPro" id="IPR051802">
    <property type="entry name" value="YfhM-like"/>
</dbReference>
<evidence type="ECO:0000256" key="2">
    <source>
        <dbReference type="SAM" id="SignalP"/>
    </source>
</evidence>
<evidence type="ECO:0000259" key="3">
    <source>
        <dbReference type="SMART" id="SM01359"/>
    </source>
</evidence>
<keyword evidence="2" id="KW-0732">Signal</keyword>
<dbReference type="RefSeq" id="WP_206087549.1">
    <property type="nucleotide sequence ID" value="NZ_CP065053.1"/>
</dbReference>
<name>A0AA48WAF9_9BURK</name>
<proteinExistence type="inferred from homology"/>
<dbReference type="Pfam" id="PF01835">
    <property type="entry name" value="MG2"/>
    <property type="match status" value="1"/>
</dbReference>
<sequence length="1529" mass="166104">MNNRITRALALLVLVCGLLPALAPAQETEAADAAAAPAAASPAAGGSNYSTFKGEPFFLLSDAAYGSGDVAKVRLEVPGRDLARSNLEQYGGVDVLVYRVPEPLEFLKKQRNLHRVQVNGNYKGEGLLNTLTMLWDRWWKQSRMAWRKLFSSDARSAVTSAQPKLATSEAITRPVAFRQQPQYEPLKGYDLVDRFRYPVWQAQIIQPPAGLKMEGSSSEFTASSAGNVMIPIGQRKPGLYLVEAIIGEHRATTLVFVSDTMAITKVSASQMLVWAARRDNGAAVADVDVTWTDGSGVLQSGRTGANGVVSLDRGSPEHTYVMGEDRSGGVFVSENFYYDSEIYNTKVYAVTDRPLYRPGDEVSVKFIGREFTGARTSQAAASAPLSLTVFDPNGTPLLTQSLQLSGETGSDTHFRLPDNAGAGGYELRFTYRDTLYGAAFRVADYVKPHFEINLVPAKADFKTGEDIKGRIELRYPDGTPVAKASLSLTLRAQKNAMVEGELRYSGAFPVELKTQELVSDGKGNVDFVLPQAKDPSRYILTVLVSDGAAYHVKSTTELMIERSASQYTLKAQRRFSAPGETVRFDLAADGAAGAKPVRWEMIQLEKQTKTEGTFDASKSTWDVSFPVPGSYQLSLRDAQNNLVGGTSHWVSGQGLAATPGSIEIVLDHERYRAGDTAEALITFADPVDQALLTLERDKVEQVGLLAAGADWIKPVRVAPNQWRVRIPVKDDYGPNITFSVAYTRKGDFVFQNAGIQIVEPRIALQFKTDKEVYQPGEKVTIDVTAQMDGKPVSTLVALGVVDEMIYVLQPEIAPDIGDFFYHPRRNNVRTTASLSFISYDLAAGRSAGAPARHNYNERGVKVLERPRRDNVDTALWAPALKTDAEGRARVTFTMPDALTRWRITGRAMDAQGRVGQRTAYLRSDKSFFAKWTAPDWMRVGDAPLASVAVFNQTAGEQAIEVTLTAGTVVKTEKITARRGVNYVQFPLAASTGPMRLEVKQGGKVVDALDTDVQALPAAWSSPRAVSVPLTGATVPVSLPADARNIRVSFASGAASHFARIADDLIEYPYGCVEQTSSRLIPLALGLQNLGPEAGPVQLRLLNTLQAQRLRLVSMAGPEAQFGWWGNATAGNSLMTAYAYYADWYAARALRIEMPPEHWQGLLAMYGKEGLKEPVLHRALTLWLAQEMGLPVKTLASGLADELAKTKLDAKAAALAPTSSMLLTAESGNSQALTLALLSVIATNDGVAVPQELQEQVGAAWTTLRANPAPLAQALLMLGGQLPVSQADAVLGAVSADMATLDRALTLVWVQKKLGGPPAAKDAGIALSGTWQKGVSPLGQALFRWQPSKGVPTQLQLAEAPPANTVAVIQYESRAAEAHALPVKIERRLMRMEQKDKDFTPVPVKNGEALRTDALYMDEITLTPAAGAKYRYGLLEVALPPGASVEATTWGMTLAGEKKTALEAARHESRREGYVVPVEPLAEPLKIRHLLRFAQKGSYALPPSRYYRMYQPENKALEGEGKTMRTMQVE</sequence>
<dbReference type="Gene3D" id="2.60.40.1930">
    <property type="match status" value="1"/>
</dbReference>
<keyword evidence="6" id="KW-1185">Reference proteome</keyword>
<dbReference type="Pfam" id="PF07703">
    <property type="entry name" value="A2M_BRD"/>
    <property type="match status" value="1"/>
</dbReference>
<evidence type="ECO:0000313" key="6">
    <source>
        <dbReference type="Proteomes" id="UP000662888"/>
    </source>
</evidence>
<evidence type="ECO:0000259" key="4">
    <source>
        <dbReference type="SMART" id="SM01360"/>
    </source>
</evidence>
<feature type="signal peptide" evidence="2">
    <location>
        <begin position="1"/>
        <end position="25"/>
    </location>
</feature>
<dbReference type="Proteomes" id="UP000662888">
    <property type="component" value="Chromosome"/>
</dbReference>
<evidence type="ECO:0000256" key="1">
    <source>
        <dbReference type="ARBA" id="ARBA00010556"/>
    </source>
</evidence>
<dbReference type="SUPFAM" id="SSF48239">
    <property type="entry name" value="Terpenoid cyclases/Protein prenyltransferases"/>
    <property type="match status" value="1"/>
</dbReference>
<gene>
    <name evidence="5" type="ORF">IV454_20265</name>
</gene>
<dbReference type="PANTHER" id="PTHR40094:SF1">
    <property type="entry name" value="UBIQUITIN DOMAIN-CONTAINING PROTEIN"/>
    <property type="match status" value="1"/>
</dbReference>
<comment type="similarity">
    <text evidence="1">Belongs to the protease inhibitor I39 (alpha-2-macroglobulin) family. Bacterial alpha-2-macroglobulin subfamily.</text>
</comment>
<organism evidence="5 6">
    <name type="scientific">Massilia antarctica</name>
    <dbReference type="NCBI Taxonomy" id="2765360"/>
    <lineage>
        <taxon>Bacteria</taxon>
        <taxon>Pseudomonadati</taxon>
        <taxon>Pseudomonadota</taxon>
        <taxon>Betaproteobacteria</taxon>
        <taxon>Burkholderiales</taxon>
        <taxon>Oxalobacteraceae</taxon>
        <taxon>Telluria group</taxon>
        <taxon>Massilia</taxon>
    </lineage>
</organism>
<dbReference type="InterPro" id="IPR008930">
    <property type="entry name" value="Terpenoid_cyclase/PrenylTrfase"/>
</dbReference>
<feature type="domain" description="Alpha-2-macroglobulin" evidence="4">
    <location>
        <begin position="873"/>
        <end position="963"/>
    </location>
</feature>
<dbReference type="PANTHER" id="PTHR40094">
    <property type="entry name" value="ALPHA-2-MACROGLOBULIN HOMOLOG"/>
    <property type="match status" value="1"/>
</dbReference>
<reference evidence="5 6" key="1">
    <citation type="submission" date="2020-11" db="EMBL/GenBank/DDBJ databases">
        <authorList>
            <person name="Sun Q."/>
        </authorList>
    </citation>
    <scope>NUCLEOTIDE SEQUENCE [LARGE SCALE GENOMIC DNA]</scope>
    <source>
        <strain evidence="5 6">P8398</strain>
    </source>
</reference>
<dbReference type="SMART" id="SM01360">
    <property type="entry name" value="A2M"/>
    <property type="match status" value="1"/>
</dbReference>
<dbReference type="InterPro" id="IPR001599">
    <property type="entry name" value="Macroglobln_a2"/>
</dbReference>
<accession>A0AA48WAF9</accession>
<dbReference type="InterPro" id="IPR002890">
    <property type="entry name" value="MG2"/>
</dbReference>
<dbReference type="Pfam" id="PF00207">
    <property type="entry name" value="A2M"/>
    <property type="match status" value="1"/>
</dbReference>
<dbReference type="Pfam" id="PF17973">
    <property type="entry name" value="bMG10"/>
    <property type="match status" value="1"/>
</dbReference>
<dbReference type="SMART" id="SM01419">
    <property type="entry name" value="Thiol-ester_cl"/>
    <property type="match status" value="1"/>
</dbReference>
<dbReference type="InterPro" id="IPR041246">
    <property type="entry name" value="Bact_MG10"/>
</dbReference>
<protein>
    <submittedName>
        <fullName evidence="5">Alpha-2-macroglobulin family protein</fullName>
    </submittedName>
</protein>
<feature type="domain" description="Alpha-2-macroglobulin bait region" evidence="3">
    <location>
        <begin position="662"/>
        <end position="808"/>
    </location>
</feature>
<dbReference type="EMBL" id="CP065053">
    <property type="protein sequence ID" value="QPI47894.1"/>
    <property type="molecule type" value="Genomic_DNA"/>
</dbReference>
<dbReference type="InterPro" id="IPR047565">
    <property type="entry name" value="Alpha-macroglob_thiol-ester_cl"/>
</dbReference>
<dbReference type="SMART" id="SM01359">
    <property type="entry name" value="A2M_N_2"/>
    <property type="match status" value="1"/>
</dbReference>
<evidence type="ECO:0000313" key="5">
    <source>
        <dbReference type="EMBL" id="QPI47894.1"/>
    </source>
</evidence>